<dbReference type="Proteomes" id="UP001372834">
    <property type="component" value="Unassembled WGS sequence"/>
</dbReference>
<keyword evidence="7" id="KW-0677">Repeat</keyword>
<keyword evidence="8 13" id="KW-0863">Zinc-finger</keyword>
<comment type="similarity">
    <text evidence="2">Belongs to the peptidase C64 family.</text>
</comment>
<dbReference type="InterPro" id="IPR041294">
    <property type="entry name" value="AnkUBD"/>
</dbReference>
<name>A0AAN8PJG3_POLSC</name>
<dbReference type="SUPFAM" id="SSF90209">
    <property type="entry name" value="Ran binding protein zinc finger-like"/>
    <property type="match status" value="2"/>
</dbReference>
<dbReference type="GO" id="GO:0005737">
    <property type="term" value="C:cytoplasm"/>
    <property type="evidence" value="ECO:0007669"/>
    <property type="project" value="TreeGrafter"/>
</dbReference>
<accession>A0AAN8PJG3</accession>
<dbReference type="GO" id="GO:1990168">
    <property type="term" value="P:protein K33-linked deubiquitination"/>
    <property type="evidence" value="ECO:0007669"/>
    <property type="project" value="TreeGrafter"/>
</dbReference>
<evidence type="ECO:0000256" key="8">
    <source>
        <dbReference type="ARBA" id="ARBA00022771"/>
    </source>
</evidence>
<evidence type="ECO:0000256" key="10">
    <source>
        <dbReference type="ARBA" id="ARBA00022801"/>
    </source>
</evidence>
<feature type="domain" description="RanBP2-type" evidence="15">
    <location>
        <begin position="88"/>
        <end position="118"/>
    </location>
</feature>
<dbReference type="InterPro" id="IPR051346">
    <property type="entry name" value="OTU_Deubiquitinase"/>
</dbReference>
<dbReference type="EC" id="3.4.19.12" evidence="3"/>
<feature type="compositionally biased region" description="Low complexity" evidence="14">
    <location>
        <begin position="239"/>
        <end position="249"/>
    </location>
</feature>
<dbReference type="GO" id="GO:0030177">
    <property type="term" value="P:positive regulation of Wnt signaling pathway"/>
    <property type="evidence" value="ECO:0007669"/>
    <property type="project" value="TreeGrafter"/>
</dbReference>
<keyword evidence="4" id="KW-0645">Protease</keyword>
<evidence type="ECO:0000259" key="16">
    <source>
        <dbReference type="PROSITE" id="PS50802"/>
    </source>
</evidence>
<dbReference type="GO" id="GO:0005634">
    <property type="term" value="C:nucleus"/>
    <property type="evidence" value="ECO:0007669"/>
    <property type="project" value="TreeGrafter"/>
</dbReference>
<evidence type="ECO:0000256" key="14">
    <source>
        <dbReference type="SAM" id="MobiDB-lite"/>
    </source>
</evidence>
<dbReference type="PROSITE" id="PS01358">
    <property type="entry name" value="ZF_RANBP2_1"/>
    <property type="match status" value="3"/>
</dbReference>
<feature type="domain" description="RanBP2-type" evidence="15">
    <location>
        <begin position="5"/>
        <end position="34"/>
    </location>
</feature>
<evidence type="ECO:0000256" key="6">
    <source>
        <dbReference type="ARBA" id="ARBA00022723"/>
    </source>
</evidence>
<feature type="domain" description="RanBP2-type" evidence="15">
    <location>
        <begin position="286"/>
        <end position="310"/>
    </location>
</feature>
<dbReference type="CDD" id="cd22767">
    <property type="entry name" value="OTU_ZRANB1"/>
    <property type="match status" value="1"/>
</dbReference>
<dbReference type="PANTHER" id="PTHR13367:SF28">
    <property type="entry name" value="UBIQUITIN THIOESTERASE ZRANB1"/>
    <property type="match status" value="1"/>
</dbReference>
<keyword evidence="5" id="KW-0879">Wnt signaling pathway</keyword>
<dbReference type="GO" id="GO:0004843">
    <property type="term" value="F:cysteine-type deubiquitinase activity"/>
    <property type="evidence" value="ECO:0007669"/>
    <property type="project" value="UniProtKB-EC"/>
</dbReference>
<gene>
    <name evidence="17" type="ORF">RUM43_012686</name>
</gene>
<dbReference type="SMART" id="SM00547">
    <property type="entry name" value="ZnF_RBZ"/>
    <property type="match status" value="3"/>
</dbReference>
<protein>
    <recommendedName>
        <fullName evidence="3">ubiquitinyl hydrolase 1</fullName>
        <ecNumber evidence="3">3.4.19.12</ecNumber>
    </recommendedName>
</protein>
<dbReference type="InterPro" id="IPR049768">
    <property type="entry name" value="ZRANB1_OTU"/>
</dbReference>
<evidence type="ECO:0000256" key="12">
    <source>
        <dbReference type="ARBA" id="ARBA00022833"/>
    </source>
</evidence>
<dbReference type="GO" id="GO:0016055">
    <property type="term" value="P:Wnt signaling pathway"/>
    <property type="evidence" value="ECO:0007669"/>
    <property type="project" value="UniProtKB-KW"/>
</dbReference>
<organism evidence="17 18">
    <name type="scientific">Polyplax serrata</name>
    <name type="common">Common mouse louse</name>
    <dbReference type="NCBI Taxonomy" id="468196"/>
    <lineage>
        <taxon>Eukaryota</taxon>
        <taxon>Metazoa</taxon>
        <taxon>Ecdysozoa</taxon>
        <taxon>Arthropoda</taxon>
        <taxon>Hexapoda</taxon>
        <taxon>Insecta</taxon>
        <taxon>Pterygota</taxon>
        <taxon>Neoptera</taxon>
        <taxon>Paraneoptera</taxon>
        <taxon>Psocodea</taxon>
        <taxon>Troctomorpha</taxon>
        <taxon>Phthiraptera</taxon>
        <taxon>Anoplura</taxon>
        <taxon>Polyplacidae</taxon>
        <taxon>Polyplax</taxon>
    </lineage>
</organism>
<dbReference type="PROSITE" id="PS50199">
    <property type="entry name" value="ZF_RANBP2_2"/>
    <property type="match status" value="3"/>
</dbReference>
<evidence type="ECO:0000256" key="3">
    <source>
        <dbReference type="ARBA" id="ARBA00012759"/>
    </source>
</evidence>
<dbReference type="Gene3D" id="2.30.30.380">
    <property type="entry name" value="Zn-finger domain of Sec23/24"/>
    <property type="match status" value="1"/>
</dbReference>
<keyword evidence="12" id="KW-0862">Zinc</keyword>
<evidence type="ECO:0000256" key="13">
    <source>
        <dbReference type="PROSITE-ProRule" id="PRU00322"/>
    </source>
</evidence>
<evidence type="ECO:0000313" key="18">
    <source>
        <dbReference type="Proteomes" id="UP001372834"/>
    </source>
</evidence>
<evidence type="ECO:0000256" key="1">
    <source>
        <dbReference type="ARBA" id="ARBA00000707"/>
    </source>
</evidence>
<evidence type="ECO:0000256" key="5">
    <source>
        <dbReference type="ARBA" id="ARBA00022687"/>
    </source>
</evidence>
<dbReference type="Pfam" id="PF18418">
    <property type="entry name" value="AnkUBD"/>
    <property type="match status" value="1"/>
</dbReference>
<dbReference type="GO" id="GO:0070530">
    <property type="term" value="F:K63-linked polyubiquitin modification-dependent protein binding"/>
    <property type="evidence" value="ECO:0007669"/>
    <property type="project" value="TreeGrafter"/>
</dbReference>
<dbReference type="GO" id="GO:0071947">
    <property type="term" value="P:protein deubiquitination involved in ubiquitin-dependent protein catabolic process"/>
    <property type="evidence" value="ECO:0007669"/>
    <property type="project" value="TreeGrafter"/>
</dbReference>
<keyword evidence="11" id="KW-0788">Thiol protease</keyword>
<keyword evidence="9" id="KW-0833">Ubl conjugation pathway</keyword>
<dbReference type="Gene3D" id="4.10.1060.10">
    <property type="entry name" value="Zinc finger, RanBP2-type"/>
    <property type="match status" value="2"/>
</dbReference>
<dbReference type="GO" id="GO:0035523">
    <property type="term" value="P:protein K29-linked deubiquitination"/>
    <property type="evidence" value="ECO:0007669"/>
    <property type="project" value="TreeGrafter"/>
</dbReference>
<dbReference type="Gene3D" id="1.25.40.560">
    <property type="match status" value="1"/>
</dbReference>
<feature type="region of interest" description="Disordered" evidence="14">
    <location>
        <begin position="351"/>
        <end position="375"/>
    </location>
</feature>
<evidence type="ECO:0000256" key="7">
    <source>
        <dbReference type="ARBA" id="ARBA00022737"/>
    </source>
</evidence>
<reference evidence="17 18" key="1">
    <citation type="submission" date="2023-10" db="EMBL/GenBank/DDBJ databases">
        <title>Genomes of two closely related lineages of the louse Polyplax serrata with different host specificities.</title>
        <authorList>
            <person name="Martinu J."/>
            <person name="Tarabai H."/>
            <person name="Stefka J."/>
            <person name="Hypsa V."/>
        </authorList>
    </citation>
    <scope>NUCLEOTIDE SEQUENCE [LARGE SCALE GENOMIC DNA]</scope>
    <source>
        <strain evidence="17">HR10_N</strain>
    </source>
</reference>
<feature type="domain" description="OTU" evidence="16">
    <location>
        <begin position="559"/>
        <end position="717"/>
    </location>
</feature>
<dbReference type="PANTHER" id="PTHR13367">
    <property type="entry name" value="UBIQUITIN THIOESTERASE"/>
    <property type="match status" value="1"/>
</dbReference>
<sequence length="842" mass="95411">MSKRSEEKWACEICTYENWPSSLKCTMCRTKKPLLGEDIYKLREERQEKNMLEIDTEGYLENGKNNRVSDNKWDGGMHGARAVTPEVVSGTTWPCSMCTFLNSENLLNCIQCDTPRSAKTSKNGTFNSDPEKTKVVYKNSIYARPESEVNIVRKLSKSNSQNLSFLSNADKISITKSNSQNILESKERSKMFKVNSSNRSPEGSGHSLDRSSPQNVIIQTESELIDSNILTETLEKSPNSRNNRNNQNQCKFNSLNEDVENVNYTTRNNCSISLNSHQSVRGQMSYTQKWSCPHCTYENWPKSVKCIMCGLGSNPYPVPPRNSPVDSPDCDSARGGCTPLVNDENYMTSVRRSNSRRFDSSENNSNPQQQSPNNCEYERRLRLSRQADWSWLDACIGVVEGDPNPVEAYLNSGGNPARFLTANEIAILNRPSAFDAGHTLVHLAIRFHREDMLATLLSQIEGSGSGVKRVPSYVAPDLAADIRRHINSTLRQRKGSFPCYFVTESATFALPAEVEDLSTPIQDQLFEELLDKEVQSQLESDPPVLNWSLEITVRLGSRLYALWNRSAGDCLLDSAMQATWGVFDRENVLRRALADSLHQGGHLFYPRWKEYESSQASLLHFTMDETQYEEDWAGLLSLASQPGASLDQLHVFALSHILRRPIIVYGVKYVKSFRGETLGFARFEGVYLPLLWEPSFCIRSPLALGYTRGHFSALVPLEPYSRLDGSASLSASNNINDNSDHLQVTFLPLMDRDRKMLPVHFLTQNEIGREEYILRQWLDVCVTEGGITVAQQKLHKRPLLVAQMLEEWLNHYRRLEQMTQAPFSTRQIPVQDYSSEGETDDE</sequence>
<dbReference type="EMBL" id="JAWJWE010000006">
    <property type="protein sequence ID" value="KAK6632943.1"/>
    <property type="molecule type" value="Genomic_DNA"/>
</dbReference>
<evidence type="ECO:0000256" key="11">
    <source>
        <dbReference type="ARBA" id="ARBA00022807"/>
    </source>
</evidence>
<comment type="catalytic activity">
    <reaction evidence="1">
        <text>Thiol-dependent hydrolysis of ester, thioester, amide, peptide and isopeptide bonds formed by the C-terminal Gly of ubiquitin (a 76-residue protein attached to proteins as an intracellular targeting signal).</text>
        <dbReference type="EC" id="3.4.19.12"/>
    </reaction>
</comment>
<dbReference type="Pfam" id="PF02338">
    <property type="entry name" value="OTU"/>
    <property type="match status" value="1"/>
</dbReference>
<dbReference type="AlphaFoldDB" id="A0AAN8PJG3"/>
<evidence type="ECO:0000313" key="17">
    <source>
        <dbReference type="EMBL" id="KAK6632943.1"/>
    </source>
</evidence>
<feature type="region of interest" description="Disordered" evidence="14">
    <location>
        <begin position="233"/>
        <end position="252"/>
    </location>
</feature>
<dbReference type="InterPro" id="IPR001876">
    <property type="entry name" value="Znf_RanBP2"/>
</dbReference>
<dbReference type="Pfam" id="PF00641">
    <property type="entry name" value="Zn_ribbon_RanBP"/>
    <property type="match status" value="2"/>
</dbReference>
<dbReference type="InterPro" id="IPR036443">
    <property type="entry name" value="Znf_RanBP2_sf"/>
</dbReference>
<evidence type="ECO:0000256" key="4">
    <source>
        <dbReference type="ARBA" id="ARBA00022670"/>
    </source>
</evidence>
<feature type="compositionally biased region" description="Low complexity" evidence="14">
    <location>
        <begin position="361"/>
        <end position="374"/>
    </location>
</feature>
<evidence type="ECO:0000256" key="2">
    <source>
        <dbReference type="ARBA" id="ARBA00005865"/>
    </source>
</evidence>
<dbReference type="InterPro" id="IPR003323">
    <property type="entry name" value="OTU_dom"/>
</dbReference>
<dbReference type="GO" id="GO:0007010">
    <property type="term" value="P:cytoskeleton organization"/>
    <property type="evidence" value="ECO:0007669"/>
    <property type="project" value="TreeGrafter"/>
</dbReference>
<keyword evidence="10" id="KW-0378">Hydrolase</keyword>
<dbReference type="GO" id="GO:0016477">
    <property type="term" value="P:cell migration"/>
    <property type="evidence" value="ECO:0007669"/>
    <property type="project" value="TreeGrafter"/>
</dbReference>
<evidence type="ECO:0000256" key="9">
    <source>
        <dbReference type="ARBA" id="ARBA00022786"/>
    </source>
</evidence>
<evidence type="ECO:0000259" key="15">
    <source>
        <dbReference type="PROSITE" id="PS50199"/>
    </source>
</evidence>
<dbReference type="GO" id="GO:0008270">
    <property type="term" value="F:zinc ion binding"/>
    <property type="evidence" value="ECO:0007669"/>
    <property type="project" value="UniProtKB-KW"/>
</dbReference>
<comment type="caution">
    <text evidence="17">The sequence shown here is derived from an EMBL/GenBank/DDBJ whole genome shotgun (WGS) entry which is preliminary data.</text>
</comment>
<proteinExistence type="inferred from homology"/>
<feature type="region of interest" description="Disordered" evidence="14">
    <location>
        <begin position="188"/>
        <end position="213"/>
    </location>
</feature>
<dbReference type="PROSITE" id="PS50802">
    <property type="entry name" value="OTU"/>
    <property type="match status" value="1"/>
</dbReference>
<keyword evidence="6" id="KW-0479">Metal-binding</keyword>